<evidence type="ECO:0000313" key="1">
    <source>
        <dbReference type="EMBL" id="CAK0753017.1"/>
    </source>
</evidence>
<name>A0AAV1HWY7_9CHLO</name>
<proteinExistence type="predicted"/>
<protein>
    <recommendedName>
        <fullName evidence="3">Secreted protein</fullName>
    </recommendedName>
</protein>
<dbReference type="Proteomes" id="UP001314263">
    <property type="component" value="Unassembled WGS sequence"/>
</dbReference>
<comment type="caution">
    <text evidence="1">The sequence shown here is derived from an EMBL/GenBank/DDBJ whole genome shotgun (WGS) entry which is preliminary data.</text>
</comment>
<keyword evidence="2" id="KW-1185">Reference proteome</keyword>
<gene>
    <name evidence="1" type="ORF">CVIRNUC_002189</name>
</gene>
<dbReference type="AlphaFoldDB" id="A0AAV1HWY7"/>
<evidence type="ECO:0000313" key="2">
    <source>
        <dbReference type="Proteomes" id="UP001314263"/>
    </source>
</evidence>
<accession>A0AAV1HWY7</accession>
<dbReference type="EMBL" id="CAUYUE010000003">
    <property type="protein sequence ID" value="CAK0753017.1"/>
    <property type="molecule type" value="Genomic_DNA"/>
</dbReference>
<evidence type="ECO:0008006" key="3">
    <source>
        <dbReference type="Google" id="ProtNLM"/>
    </source>
</evidence>
<organism evidence="1 2">
    <name type="scientific">Coccomyxa viridis</name>
    <dbReference type="NCBI Taxonomy" id="1274662"/>
    <lineage>
        <taxon>Eukaryota</taxon>
        <taxon>Viridiplantae</taxon>
        <taxon>Chlorophyta</taxon>
        <taxon>core chlorophytes</taxon>
        <taxon>Trebouxiophyceae</taxon>
        <taxon>Trebouxiophyceae incertae sedis</taxon>
        <taxon>Coccomyxaceae</taxon>
        <taxon>Coccomyxa</taxon>
    </lineage>
</organism>
<reference evidence="1 2" key="1">
    <citation type="submission" date="2023-10" db="EMBL/GenBank/DDBJ databases">
        <authorList>
            <person name="Maclean D."/>
            <person name="Macfadyen A."/>
        </authorList>
    </citation>
    <scope>NUCLEOTIDE SEQUENCE [LARGE SCALE GENOMIC DNA]</scope>
</reference>
<sequence>MMAVLTLANLTMYARSNTIPKQLFRRPKNTNSGTYQVLTGMLAPHACPAVRTVLQAPGTEPCVSSSGTTTMHSSACPGSFWECMLAAGAWPGHCEQWTGCRQEKRRV</sequence>